<evidence type="ECO:0000313" key="1">
    <source>
        <dbReference type="EMBL" id="GBM61342.1"/>
    </source>
</evidence>
<dbReference type="EMBL" id="BGPR01001763">
    <property type="protein sequence ID" value="GBM61342.1"/>
    <property type="molecule type" value="Genomic_DNA"/>
</dbReference>
<proteinExistence type="predicted"/>
<name>A0A4Y2H4X2_ARAVE</name>
<sequence length="91" mass="10176">MVTSRLRCRWIPGSTPDSVEDMWMFLPIKSDFVGQTSFLCCDAEVWRGRSSSGVIAICQCSKLRGPPQNSHRVASKWDHIMNKLSSNGLSS</sequence>
<organism evidence="1 2">
    <name type="scientific">Araneus ventricosus</name>
    <name type="common">Orbweaver spider</name>
    <name type="synonym">Epeira ventricosa</name>
    <dbReference type="NCBI Taxonomy" id="182803"/>
    <lineage>
        <taxon>Eukaryota</taxon>
        <taxon>Metazoa</taxon>
        <taxon>Ecdysozoa</taxon>
        <taxon>Arthropoda</taxon>
        <taxon>Chelicerata</taxon>
        <taxon>Arachnida</taxon>
        <taxon>Araneae</taxon>
        <taxon>Araneomorphae</taxon>
        <taxon>Entelegynae</taxon>
        <taxon>Araneoidea</taxon>
        <taxon>Araneidae</taxon>
        <taxon>Araneus</taxon>
    </lineage>
</organism>
<dbReference type="AlphaFoldDB" id="A0A4Y2H4X2"/>
<comment type="caution">
    <text evidence="1">The sequence shown here is derived from an EMBL/GenBank/DDBJ whole genome shotgun (WGS) entry which is preliminary data.</text>
</comment>
<evidence type="ECO:0000313" key="2">
    <source>
        <dbReference type="Proteomes" id="UP000499080"/>
    </source>
</evidence>
<gene>
    <name evidence="1" type="ORF">AVEN_150489_1</name>
</gene>
<reference evidence="1 2" key="1">
    <citation type="journal article" date="2019" name="Sci. Rep.">
        <title>Orb-weaving spider Araneus ventricosus genome elucidates the spidroin gene catalogue.</title>
        <authorList>
            <person name="Kono N."/>
            <person name="Nakamura H."/>
            <person name="Ohtoshi R."/>
            <person name="Moran D.A.P."/>
            <person name="Shinohara A."/>
            <person name="Yoshida Y."/>
            <person name="Fujiwara M."/>
            <person name="Mori M."/>
            <person name="Tomita M."/>
            <person name="Arakawa K."/>
        </authorList>
    </citation>
    <scope>NUCLEOTIDE SEQUENCE [LARGE SCALE GENOMIC DNA]</scope>
</reference>
<accession>A0A4Y2H4X2</accession>
<dbReference type="Proteomes" id="UP000499080">
    <property type="component" value="Unassembled WGS sequence"/>
</dbReference>
<keyword evidence="2" id="KW-1185">Reference proteome</keyword>
<protein>
    <submittedName>
        <fullName evidence="1">Uncharacterized protein</fullName>
    </submittedName>
</protein>